<dbReference type="SUPFAM" id="SSF52402">
    <property type="entry name" value="Adenine nucleotide alpha hydrolases-like"/>
    <property type="match status" value="1"/>
</dbReference>
<gene>
    <name evidence="15" type="primary">kdpD_3</name>
    <name evidence="15" type="ORF">DSM106044_03260</name>
</gene>
<dbReference type="EC" id="2.7.13.3" evidence="15"/>
<keyword evidence="4 12" id="KW-0812">Transmembrane</keyword>
<accession>A0A4U8Q4X1</accession>
<dbReference type="Gene3D" id="1.20.120.620">
    <property type="entry name" value="Backbone structure of the membrane domain of e. Coli histidine kinase receptor kdpd"/>
    <property type="match status" value="1"/>
</dbReference>
<keyword evidence="10 12" id="KW-0472">Membrane</keyword>
<dbReference type="FunFam" id="3.40.50.300:FF:000483">
    <property type="entry name" value="Sensor histidine kinase KdpD"/>
    <property type="match status" value="1"/>
</dbReference>
<evidence type="ECO:0000256" key="8">
    <source>
        <dbReference type="ARBA" id="ARBA00022989"/>
    </source>
</evidence>
<organism evidence="15 16">
    <name type="scientific">Robinsoniella peoriensis</name>
    <dbReference type="NCBI Taxonomy" id="180332"/>
    <lineage>
        <taxon>Bacteria</taxon>
        <taxon>Bacillati</taxon>
        <taxon>Bacillota</taxon>
        <taxon>Clostridia</taxon>
        <taxon>Lachnospirales</taxon>
        <taxon>Lachnospiraceae</taxon>
        <taxon>Robinsoniella</taxon>
    </lineage>
</organism>
<evidence type="ECO:0000256" key="3">
    <source>
        <dbReference type="ARBA" id="ARBA00022679"/>
    </source>
</evidence>
<feature type="transmembrane region" description="Helical" evidence="12">
    <location>
        <begin position="478"/>
        <end position="500"/>
    </location>
</feature>
<dbReference type="Pfam" id="PF02702">
    <property type="entry name" value="KdpD"/>
    <property type="match status" value="1"/>
</dbReference>
<sequence length="658" mass="74673">MEEEVRPDPQALLEQVRKEEKQQEADKRGKLKIFLGFAAGVGKTYTMLEAAHMMLEKGVDVAAGYIEPHARPDTLGMMEGLEQTAPLMMDYKGIKIREMDLDACLARKPELLLVDELAHTNTEGCRHRKRYQDIEEILNAGINVYTTVNIQHLESLNDLVAGITKIKVKERIPDSVFDEADQVEVIDIEPDDLIRRLKEGKVYKENQAQRAVHNFFAKEKLIALREITLRRMADRVNRLSETEVSKGRKGYYVGEHILTCVSASPTNAKVIRTASRLAYAFHGEFTALYVETPRLQGSDRKVKKMMEENLQLARDLGAKIATVYGENVAFQIAEYAKVSNVSKVVIGRTNHKVYFGQSKRTLVEQLAQYTQEMDIYVIPDLQPGDKHRRISYRREELNWGDFLITAGILTGSTAIGMVFRNLELPDSNIIMIYILGVLVCAMHTNGRICSIAASIFSVLLYNFFFTIPFLSLQAHGKSYPVTFAVMFAVALLSSSMTAKIRRQGKESSKMIYRTELLLDNSRRLSRAQNIEDVMKEISSQVLKLTNLSVLIYLKQREKITGPRLFPRKGMSKEDMKEYVVKSERAAAQWVFQNHHRAGTCTSTLPGAKALYLPVQNNEKVFAVVGIVLEERREIAPFEYGLLIAMLNEAALVLERYME</sequence>
<keyword evidence="5" id="KW-0547">Nucleotide-binding</keyword>
<dbReference type="InterPro" id="IPR038318">
    <property type="entry name" value="KdpD_sf"/>
</dbReference>
<feature type="transmembrane region" description="Helical" evidence="12">
    <location>
        <begin position="425"/>
        <end position="444"/>
    </location>
</feature>
<keyword evidence="6" id="KW-0418">Kinase</keyword>
<evidence type="ECO:0000256" key="2">
    <source>
        <dbReference type="ARBA" id="ARBA00022553"/>
    </source>
</evidence>
<dbReference type="GO" id="GO:0005886">
    <property type="term" value="C:plasma membrane"/>
    <property type="evidence" value="ECO:0007669"/>
    <property type="project" value="TreeGrafter"/>
</dbReference>
<name>A0A4U8Q4X1_9FIRM</name>
<evidence type="ECO:0000259" key="13">
    <source>
        <dbReference type="Pfam" id="PF02702"/>
    </source>
</evidence>
<dbReference type="InterPro" id="IPR014729">
    <property type="entry name" value="Rossmann-like_a/b/a_fold"/>
</dbReference>
<evidence type="ECO:0000256" key="1">
    <source>
        <dbReference type="ARBA" id="ARBA00004141"/>
    </source>
</evidence>
<keyword evidence="16" id="KW-1185">Reference proteome</keyword>
<evidence type="ECO:0000256" key="12">
    <source>
        <dbReference type="SAM" id="Phobius"/>
    </source>
</evidence>
<dbReference type="Gene3D" id="3.40.50.620">
    <property type="entry name" value="HUPs"/>
    <property type="match status" value="1"/>
</dbReference>
<evidence type="ECO:0000256" key="10">
    <source>
        <dbReference type="ARBA" id="ARBA00023136"/>
    </source>
</evidence>
<evidence type="ECO:0000259" key="14">
    <source>
        <dbReference type="Pfam" id="PF13493"/>
    </source>
</evidence>
<dbReference type="EMBL" id="QGQD01000062">
    <property type="protein sequence ID" value="TLC99874.1"/>
    <property type="molecule type" value="Genomic_DNA"/>
</dbReference>
<feature type="domain" description="Sensor protein KdpD transmembrane" evidence="14">
    <location>
        <begin position="403"/>
        <end position="507"/>
    </location>
</feature>
<keyword evidence="7" id="KW-0067">ATP-binding</keyword>
<feature type="region of interest" description="Disordered" evidence="11">
    <location>
        <begin position="1"/>
        <end position="22"/>
    </location>
</feature>
<proteinExistence type="predicted"/>
<dbReference type="STRING" id="180332.GCA_000797495_04608"/>
<dbReference type="InterPro" id="IPR052023">
    <property type="entry name" value="Histidine_kinase_KdpD"/>
</dbReference>
<dbReference type="Gene3D" id="3.30.450.40">
    <property type="match status" value="1"/>
</dbReference>
<dbReference type="InterPro" id="IPR025201">
    <property type="entry name" value="KdpD_TM"/>
</dbReference>
<protein>
    <submittedName>
        <fullName evidence="15">Sensor protein KdpD</fullName>
        <ecNumber evidence="15">2.7.13.3</ecNumber>
    </submittedName>
</protein>
<dbReference type="Pfam" id="PF13493">
    <property type="entry name" value="DUF4118"/>
    <property type="match status" value="1"/>
</dbReference>
<feature type="domain" description="Signal transduction histidine kinase osmosensitive K+ channel sensor N-terminal" evidence="13">
    <location>
        <begin position="27"/>
        <end position="236"/>
    </location>
</feature>
<evidence type="ECO:0000256" key="9">
    <source>
        <dbReference type="ARBA" id="ARBA00023012"/>
    </source>
</evidence>
<feature type="transmembrane region" description="Helical" evidence="12">
    <location>
        <begin position="451"/>
        <end position="472"/>
    </location>
</feature>
<evidence type="ECO:0000313" key="16">
    <source>
        <dbReference type="Proteomes" id="UP000306509"/>
    </source>
</evidence>
<evidence type="ECO:0000256" key="11">
    <source>
        <dbReference type="SAM" id="MobiDB-lite"/>
    </source>
</evidence>
<dbReference type="RefSeq" id="WP_047834463.1">
    <property type="nucleotide sequence ID" value="NZ_QGQD01000062.1"/>
</dbReference>
<keyword evidence="8 12" id="KW-1133">Transmembrane helix</keyword>
<keyword evidence="2" id="KW-0597">Phosphoprotein</keyword>
<dbReference type="GO" id="GO:0005737">
    <property type="term" value="C:cytoplasm"/>
    <property type="evidence" value="ECO:0007669"/>
    <property type="project" value="UniProtKB-ARBA"/>
</dbReference>
<reference evidence="15 16" key="1">
    <citation type="journal article" date="2019" name="Anaerobe">
        <title>Detection of Robinsoniella peoriensis in multiple bone samples of a trauma patient.</title>
        <authorList>
            <person name="Schrottner P."/>
            <person name="Hartwich K."/>
            <person name="Bunk B."/>
            <person name="Schober I."/>
            <person name="Helbig S."/>
            <person name="Rudolph W.W."/>
            <person name="Gunzer F."/>
        </authorList>
    </citation>
    <scope>NUCLEOTIDE SEQUENCE [LARGE SCALE GENOMIC DNA]</scope>
    <source>
        <strain evidence="15 16">DSM 106044</strain>
    </source>
</reference>
<comment type="caution">
    <text evidence="15">The sequence shown here is derived from an EMBL/GenBank/DDBJ whole genome shotgun (WGS) entry which is preliminary data.</text>
</comment>
<comment type="subcellular location">
    <subcellularLocation>
        <location evidence="1">Membrane</location>
        <topology evidence="1">Multi-pass membrane protein</topology>
    </subcellularLocation>
</comment>
<evidence type="ECO:0000256" key="5">
    <source>
        <dbReference type="ARBA" id="ARBA00022741"/>
    </source>
</evidence>
<dbReference type="AlphaFoldDB" id="A0A4U8Q4X1"/>
<dbReference type="GO" id="GO:0000155">
    <property type="term" value="F:phosphorelay sensor kinase activity"/>
    <property type="evidence" value="ECO:0007669"/>
    <property type="project" value="InterPro"/>
</dbReference>
<evidence type="ECO:0000313" key="15">
    <source>
        <dbReference type="EMBL" id="TLC99874.1"/>
    </source>
</evidence>
<evidence type="ECO:0000256" key="4">
    <source>
        <dbReference type="ARBA" id="ARBA00022692"/>
    </source>
</evidence>
<dbReference type="PANTHER" id="PTHR45569:SF1">
    <property type="entry name" value="SENSOR PROTEIN KDPD"/>
    <property type="match status" value="1"/>
</dbReference>
<dbReference type="InterPro" id="IPR003852">
    <property type="entry name" value="Sig_transdc_His_kinase_KdpD_N"/>
</dbReference>
<dbReference type="GO" id="GO:0005524">
    <property type="term" value="F:ATP binding"/>
    <property type="evidence" value="ECO:0007669"/>
    <property type="project" value="UniProtKB-KW"/>
</dbReference>
<feature type="transmembrane region" description="Helical" evidence="12">
    <location>
        <begin position="397"/>
        <end position="419"/>
    </location>
</feature>
<keyword evidence="9" id="KW-0902">Two-component regulatory system</keyword>
<evidence type="ECO:0000256" key="7">
    <source>
        <dbReference type="ARBA" id="ARBA00022840"/>
    </source>
</evidence>
<dbReference type="Proteomes" id="UP000306509">
    <property type="component" value="Unassembled WGS sequence"/>
</dbReference>
<dbReference type="PANTHER" id="PTHR45569">
    <property type="entry name" value="SENSOR PROTEIN KDPD"/>
    <property type="match status" value="1"/>
</dbReference>
<dbReference type="Gene3D" id="3.40.50.300">
    <property type="entry name" value="P-loop containing nucleotide triphosphate hydrolases"/>
    <property type="match status" value="1"/>
</dbReference>
<dbReference type="InterPro" id="IPR027417">
    <property type="entry name" value="P-loop_NTPase"/>
</dbReference>
<dbReference type="InterPro" id="IPR029016">
    <property type="entry name" value="GAF-like_dom_sf"/>
</dbReference>
<evidence type="ECO:0000256" key="6">
    <source>
        <dbReference type="ARBA" id="ARBA00022777"/>
    </source>
</evidence>
<dbReference type="CDD" id="cd01987">
    <property type="entry name" value="USP_KdpD-like"/>
    <property type="match status" value="1"/>
</dbReference>
<keyword evidence="3 15" id="KW-0808">Transferase</keyword>